<gene>
    <name evidence="1" type="ORF">HHX25_10780</name>
</gene>
<dbReference type="Pfam" id="PF14014">
    <property type="entry name" value="DUF4230"/>
    <property type="match status" value="1"/>
</dbReference>
<reference evidence="1 2" key="1">
    <citation type="submission" date="2020-04" db="EMBL/GenBank/DDBJ databases">
        <title>A Flavivirga sp. nov.</title>
        <authorList>
            <person name="Sun X."/>
        </authorList>
    </citation>
    <scope>NUCLEOTIDE SEQUENCE [LARGE SCALE GENOMIC DNA]</scope>
    <source>
        <strain evidence="1 2">Y03</strain>
    </source>
</reference>
<sequence>MKRVLFGIILALVAISIYNSKVNGNEKSVLKESSMLLQQELRKVSKLIVTEGDFVEVYKYSNSRELFGSSFLKSEKKALVVANAKVAISYNLKEINYELDDKRKTLFIHYIPEPEININPNLEYQDVSPGLLNAFTEKDYNTIQDNITKSLLEKVKASQLILNAKNRLISELARFYVLTNEMEWTLVYNSKEINKPEDFEFEIHKNKNLDNGI</sequence>
<evidence type="ECO:0000313" key="2">
    <source>
        <dbReference type="Proteomes" id="UP000746690"/>
    </source>
</evidence>
<protein>
    <submittedName>
        <fullName evidence="1">DUF4230 domain-containing protein</fullName>
    </submittedName>
</protein>
<comment type="caution">
    <text evidence="1">The sequence shown here is derived from an EMBL/GenBank/DDBJ whole genome shotgun (WGS) entry which is preliminary data.</text>
</comment>
<proteinExistence type="predicted"/>
<accession>A0ABX1S0N5</accession>
<dbReference type="RefSeq" id="WP_169673025.1">
    <property type="nucleotide sequence ID" value="NZ_JABBHF010000005.1"/>
</dbReference>
<evidence type="ECO:0000313" key="1">
    <source>
        <dbReference type="EMBL" id="NMH87994.1"/>
    </source>
</evidence>
<name>A0ABX1S0N5_9FLAO</name>
<dbReference type="EMBL" id="JABBHF010000005">
    <property type="protein sequence ID" value="NMH87994.1"/>
    <property type="molecule type" value="Genomic_DNA"/>
</dbReference>
<dbReference type="InterPro" id="IPR025324">
    <property type="entry name" value="DUF4230"/>
</dbReference>
<organism evidence="1 2">
    <name type="scientific">Flavivirga algicola</name>
    <dbReference type="NCBI Taxonomy" id="2729136"/>
    <lineage>
        <taxon>Bacteria</taxon>
        <taxon>Pseudomonadati</taxon>
        <taxon>Bacteroidota</taxon>
        <taxon>Flavobacteriia</taxon>
        <taxon>Flavobacteriales</taxon>
        <taxon>Flavobacteriaceae</taxon>
        <taxon>Flavivirga</taxon>
    </lineage>
</organism>
<dbReference type="Proteomes" id="UP000746690">
    <property type="component" value="Unassembled WGS sequence"/>
</dbReference>
<keyword evidence="2" id="KW-1185">Reference proteome</keyword>